<protein>
    <submittedName>
        <fullName evidence="2">Uncharacterized protein</fullName>
    </submittedName>
</protein>
<sequence>MTAAGVPESCYSARPHKAQTRRQNQNLEAESGLGFLFLSVHLPSSHTRSASFSLWIPGSHLSAWQPS</sequence>
<comment type="caution">
    <text evidence="2">The sequence shown here is derived from an EMBL/GenBank/DDBJ whole genome shotgun (WGS) entry which is preliminary data.</text>
</comment>
<reference evidence="2 3" key="2">
    <citation type="journal article" date="2023" name="Mol. Biol. Evol.">
        <title>Genomics of Secondarily Temperate Adaptation in the Only Non-Antarctic Icefish.</title>
        <authorList>
            <person name="Rivera-Colon A.G."/>
            <person name="Rayamajhi N."/>
            <person name="Minhas B.F."/>
            <person name="Madrigal G."/>
            <person name="Bilyk K.T."/>
            <person name="Yoon V."/>
            <person name="Hune M."/>
            <person name="Gregory S."/>
            <person name="Cheng C.H.C."/>
            <person name="Catchen J.M."/>
        </authorList>
    </citation>
    <scope>NUCLEOTIDE SEQUENCE [LARGE SCALE GENOMIC DNA]</scope>
    <source>
        <strain evidence="2">JMC-PN-2008</strain>
    </source>
</reference>
<dbReference type="EMBL" id="JAUZQC010000017">
    <property type="protein sequence ID" value="KAK5856794.1"/>
    <property type="molecule type" value="Genomic_DNA"/>
</dbReference>
<name>A0AAN7XA10_ELEMC</name>
<reference evidence="2 3" key="1">
    <citation type="journal article" date="2023" name="Genes (Basel)">
        <title>Chromosome-Level Genome Assembly and Circadian Gene Repertoire of the Patagonia Blennie Eleginops maclovinus-The Closest Ancestral Proxy of Antarctic Cryonotothenioids.</title>
        <authorList>
            <person name="Cheng C.C."/>
            <person name="Rivera-Colon A.G."/>
            <person name="Minhas B.F."/>
            <person name="Wilson L."/>
            <person name="Rayamajhi N."/>
            <person name="Vargas-Chacoff L."/>
            <person name="Catchen J.M."/>
        </authorList>
    </citation>
    <scope>NUCLEOTIDE SEQUENCE [LARGE SCALE GENOMIC DNA]</scope>
    <source>
        <strain evidence="2">JMC-PN-2008</strain>
    </source>
</reference>
<evidence type="ECO:0000256" key="1">
    <source>
        <dbReference type="SAM" id="MobiDB-lite"/>
    </source>
</evidence>
<gene>
    <name evidence="2" type="ORF">PBY51_008364</name>
</gene>
<evidence type="ECO:0000313" key="2">
    <source>
        <dbReference type="EMBL" id="KAK5856794.1"/>
    </source>
</evidence>
<organism evidence="2 3">
    <name type="scientific">Eleginops maclovinus</name>
    <name type="common">Patagonian blennie</name>
    <name type="synonym">Eleginus maclovinus</name>
    <dbReference type="NCBI Taxonomy" id="56733"/>
    <lineage>
        <taxon>Eukaryota</taxon>
        <taxon>Metazoa</taxon>
        <taxon>Chordata</taxon>
        <taxon>Craniata</taxon>
        <taxon>Vertebrata</taxon>
        <taxon>Euteleostomi</taxon>
        <taxon>Actinopterygii</taxon>
        <taxon>Neopterygii</taxon>
        <taxon>Teleostei</taxon>
        <taxon>Neoteleostei</taxon>
        <taxon>Acanthomorphata</taxon>
        <taxon>Eupercaria</taxon>
        <taxon>Perciformes</taxon>
        <taxon>Notothenioidei</taxon>
        <taxon>Eleginopidae</taxon>
        <taxon>Eleginops</taxon>
    </lineage>
</organism>
<evidence type="ECO:0000313" key="3">
    <source>
        <dbReference type="Proteomes" id="UP001346869"/>
    </source>
</evidence>
<dbReference type="AlphaFoldDB" id="A0AAN7XA10"/>
<dbReference type="Proteomes" id="UP001346869">
    <property type="component" value="Unassembled WGS sequence"/>
</dbReference>
<feature type="region of interest" description="Disordered" evidence="1">
    <location>
        <begin position="1"/>
        <end position="24"/>
    </location>
</feature>
<keyword evidence="3" id="KW-1185">Reference proteome</keyword>
<proteinExistence type="predicted"/>
<accession>A0AAN7XA10</accession>